<protein>
    <submittedName>
        <fullName evidence="6">Response regulator</fullName>
    </submittedName>
</protein>
<proteinExistence type="predicted"/>
<dbReference type="InterPro" id="IPR016032">
    <property type="entry name" value="Sig_transdc_resp-reg_C-effctor"/>
</dbReference>
<reference evidence="6 7" key="1">
    <citation type="submission" date="2020-01" db="EMBL/GenBank/DDBJ databases">
        <title>Genomes of bacteria type strains.</title>
        <authorList>
            <person name="Chen J."/>
            <person name="Zhu S."/>
            <person name="Yang J."/>
        </authorList>
    </citation>
    <scope>NUCLEOTIDE SEQUENCE [LARGE SCALE GENOMIC DNA]</scope>
    <source>
        <strain evidence="6 7">DSM 16655</strain>
    </source>
</reference>
<evidence type="ECO:0000313" key="7">
    <source>
        <dbReference type="Proteomes" id="UP001320715"/>
    </source>
</evidence>
<dbReference type="SMART" id="SM00448">
    <property type="entry name" value="REC"/>
    <property type="match status" value="1"/>
</dbReference>
<dbReference type="InterPro" id="IPR001789">
    <property type="entry name" value="Sig_transdc_resp-reg_receiver"/>
</dbReference>
<dbReference type="InterPro" id="IPR058245">
    <property type="entry name" value="NreC/VraR/RcsB-like_REC"/>
</dbReference>
<dbReference type="Proteomes" id="UP001320715">
    <property type="component" value="Unassembled WGS sequence"/>
</dbReference>
<dbReference type="PROSITE" id="PS50043">
    <property type="entry name" value="HTH_LUXR_2"/>
    <property type="match status" value="1"/>
</dbReference>
<keyword evidence="2" id="KW-0238">DNA-binding</keyword>
<dbReference type="InterPro" id="IPR036388">
    <property type="entry name" value="WH-like_DNA-bd_sf"/>
</dbReference>
<dbReference type="Pfam" id="PF00196">
    <property type="entry name" value="GerE"/>
    <property type="match status" value="1"/>
</dbReference>
<dbReference type="InterPro" id="IPR011006">
    <property type="entry name" value="CheY-like_superfamily"/>
</dbReference>
<evidence type="ECO:0000256" key="2">
    <source>
        <dbReference type="ARBA" id="ARBA00023125"/>
    </source>
</evidence>
<evidence type="ECO:0000256" key="3">
    <source>
        <dbReference type="PROSITE-ProRule" id="PRU00169"/>
    </source>
</evidence>
<dbReference type="Pfam" id="PF00072">
    <property type="entry name" value="Response_reg"/>
    <property type="match status" value="1"/>
</dbReference>
<dbReference type="EMBL" id="JAAAML010000001">
    <property type="protein sequence ID" value="MCO6407531.1"/>
    <property type="molecule type" value="Genomic_DNA"/>
</dbReference>
<feature type="domain" description="Response regulatory" evidence="5">
    <location>
        <begin position="5"/>
        <end position="122"/>
    </location>
</feature>
<feature type="modified residue" description="4-aspartylphosphate" evidence="3">
    <location>
        <position position="57"/>
    </location>
</feature>
<comment type="caution">
    <text evidence="6">The sequence shown here is derived from an EMBL/GenBank/DDBJ whole genome shotgun (WGS) entry which is preliminary data.</text>
</comment>
<dbReference type="SMART" id="SM00421">
    <property type="entry name" value="HTH_LUXR"/>
    <property type="match status" value="1"/>
</dbReference>
<dbReference type="InterPro" id="IPR000792">
    <property type="entry name" value="Tscrpt_reg_LuxR_C"/>
</dbReference>
<dbReference type="InterPro" id="IPR051015">
    <property type="entry name" value="EvgA-like"/>
</dbReference>
<organism evidence="6 7">
    <name type="scientific">Hoeflea alexandrii</name>
    <dbReference type="NCBI Taxonomy" id="288436"/>
    <lineage>
        <taxon>Bacteria</taxon>
        <taxon>Pseudomonadati</taxon>
        <taxon>Pseudomonadota</taxon>
        <taxon>Alphaproteobacteria</taxon>
        <taxon>Hyphomicrobiales</taxon>
        <taxon>Rhizobiaceae</taxon>
        <taxon>Hoeflea</taxon>
    </lineage>
</organism>
<dbReference type="CDD" id="cd06170">
    <property type="entry name" value="LuxR_C_like"/>
    <property type="match status" value="1"/>
</dbReference>
<evidence type="ECO:0000259" key="5">
    <source>
        <dbReference type="PROSITE" id="PS50110"/>
    </source>
</evidence>
<accession>A0ABT1CMV6</accession>
<dbReference type="SUPFAM" id="SSF52172">
    <property type="entry name" value="CheY-like"/>
    <property type="match status" value="1"/>
</dbReference>
<evidence type="ECO:0000259" key="4">
    <source>
        <dbReference type="PROSITE" id="PS50043"/>
    </source>
</evidence>
<keyword evidence="7" id="KW-1185">Reference proteome</keyword>
<name>A0ABT1CMV6_9HYPH</name>
<dbReference type="Gene3D" id="3.40.50.2300">
    <property type="match status" value="1"/>
</dbReference>
<gene>
    <name evidence="6" type="ORF">GTW23_05030</name>
</gene>
<dbReference type="Gene3D" id="1.10.10.10">
    <property type="entry name" value="Winged helix-like DNA-binding domain superfamily/Winged helix DNA-binding domain"/>
    <property type="match status" value="1"/>
</dbReference>
<evidence type="ECO:0000313" key="6">
    <source>
        <dbReference type="EMBL" id="MCO6407531.1"/>
    </source>
</evidence>
<sequence>MKDRRIAIVDEHQLFLDGMRNLLLSFSLVFAVTTFNTPDDLLSDLDTGNTYDLIVTDAMMTKADGPSLVDALVSRALKIPVLFLSGSDDPLSFAEIMKGGASGSISKKADKTMFFQAVETVMGGGVFTDLEDSALVPVSTGLRYGAAEDHASVPKLSGRQLEILQHIRRGMSNKDVAVHLLISENTVKSHLKLMFRQLGVTKRTACIQKAQHYGLI</sequence>
<evidence type="ECO:0000256" key="1">
    <source>
        <dbReference type="ARBA" id="ARBA00022553"/>
    </source>
</evidence>
<dbReference type="PRINTS" id="PR00038">
    <property type="entry name" value="HTHLUXR"/>
</dbReference>
<dbReference type="CDD" id="cd17535">
    <property type="entry name" value="REC_NarL-like"/>
    <property type="match status" value="1"/>
</dbReference>
<dbReference type="PANTHER" id="PTHR45566:SF2">
    <property type="entry name" value="NARL SUBFAMILY"/>
    <property type="match status" value="1"/>
</dbReference>
<feature type="domain" description="HTH luxR-type" evidence="4">
    <location>
        <begin position="149"/>
        <end position="214"/>
    </location>
</feature>
<dbReference type="PROSITE" id="PS50110">
    <property type="entry name" value="RESPONSE_REGULATORY"/>
    <property type="match status" value="1"/>
</dbReference>
<dbReference type="RefSeq" id="WP_252914861.1">
    <property type="nucleotide sequence ID" value="NZ_CP159480.1"/>
</dbReference>
<dbReference type="SUPFAM" id="SSF46894">
    <property type="entry name" value="C-terminal effector domain of the bipartite response regulators"/>
    <property type="match status" value="1"/>
</dbReference>
<keyword evidence="1 3" id="KW-0597">Phosphoprotein</keyword>
<dbReference type="PANTHER" id="PTHR45566">
    <property type="entry name" value="HTH-TYPE TRANSCRIPTIONAL REGULATOR YHJB-RELATED"/>
    <property type="match status" value="1"/>
</dbReference>